<dbReference type="GeneID" id="54486907"/>
<feature type="compositionally biased region" description="Low complexity" evidence="1">
    <location>
        <begin position="1"/>
        <end position="34"/>
    </location>
</feature>
<feature type="region of interest" description="Disordered" evidence="1">
    <location>
        <begin position="213"/>
        <end position="238"/>
    </location>
</feature>
<organism evidence="2 3">
    <name type="scientific">Pseudovirgaria hyperparasitica</name>
    <dbReference type="NCBI Taxonomy" id="470096"/>
    <lineage>
        <taxon>Eukaryota</taxon>
        <taxon>Fungi</taxon>
        <taxon>Dikarya</taxon>
        <taxon>Ascomycota</taxon>
        <taxon>Pezizomycotina</taxon>
        <taxon>Dothideomycetes</taxon>
        <taxon>Dothideomycetes incertae sedis</taxon>
        <taxon>Acrospermales</taxon>
        <taxon>Acrospermaceae</taxon>
        <taxon>Pseudovirgaria</taxon>
    </lineage>
</organism>
<keyword evidence="3" id="KW-1185">Reference proteome</keyword>
<feature type="region of interest" description="Disordered" evidence="1">
    <location>
        <begin position="1"/>
        <end position="43"/>
    </location>
</feature>
<evidence type="ECO:0000313" key="3">
    <source>
        <dbReference type="Proteomes" id="UP000799437"/>
    </source>
</evidence>
<dbReference type="AlphaFoldDB" id="A0A6A6VTB9"/>
<name>A0A6A6VTB9_9PEZI</name>
<evidence type="ECO:0000313" key="2">
    <source>
        <dbReference type="EMBL" id="KAF2753463.1"/>
    </source>
</evidence>
<protein>
    <submittedName>
        <fullName evidence="2">Uncharacterized protein</fullName>
    </submittedName>
</protein>
<proteinExistence type="predicted"/>
<sequence length="598" mass="65023">MAQHVQQHVSAHHITSSDSSLPSPSDEPLLSNPPAEHPGFGGIVPALSKKLAEADVPSSLPFPVSARPESPGFNSADEYLPALGMRTIAGTVLPESPPELSDSALFKSPNLRLPSFVELGIAAPHPDRKGHVPQTPFAIGVGPLSKPEDPLHELSPMLTAPNIFPDGAPLSSPEHAQGKHASITHFVPTFTPPYDGTISWDPVTHVKTAAAVSPAQTDPDQSIARDCAHGPESDPAPEAANNALLHASLYDDKAWLGDVVSSIVANLTSMSDLRRDKIQILTHALPCPSAQGHVFPHIIRAVNDCASRMHTDTEAMRTVWISVYHAVPGRFNMADLPTSPPSTPGPAIGGEDYFATKILDNAVTITDYQGELQRIPSPQPVATPGSVHVSIVERYIPPTKPTEFAEMFSLTARRSLLLDRLVELSPDNGTLLFIYPTENGARTFIDEYLNPVMEYAIRELMMTQKLPSDMAAALGRTESASRLLEFARVRSNLETLCAQLNNPLHPLGHWGILRPARYTLIASSRQEVTVDRAVWAQEWWTKQEKTRIREILAGLPAKSPMSSGVMMQRFIDEIAHREARLPTKGIEVCVFMIVKTAL</sequence>
<reference evidence="2" key="1">
    <citation type="journal article" date="2020" name="Stud. Mycol.">
        <title>101 Dothideomycetes genomes: a test case for predicting lifestyles and emergence of pathogens.</title>
        <authorList>
            <person name="Haridas S."/>
            <person name="Albert R."/>
            <person name="Binder M."/>
            <person name="Bloem J."/>
            <person name="Labutti K."/>
            <person name="Salamov A."/>
            <person name="Andreopoulos B."/>
            <person name="Baker S."/>
            <person name="Barry K."/>
            <person name="Bills G."/>
            <person name="Bluhm B."/>
            <person name="Cannon C."/>
            <person name="Castanera R."/>
            <person name="Culley D."/>
            <person name="Daum C."/>
            <person name="Ezra D."/>
            <person name="Gonzalez J."/>
            <person name="Henrissat B."/>
            <person name="Kuo A."/>
            <person name="Liang C."/>
            <person name="Lipzen A."/>
            <person name="Lutzoni F."/>
            <person name="Magnuson J."/>
            <person name="Mondo S."/>
            <person name="Nolan M."/>
            <person name="Ohm R."/>
            <person name="Pangilinan J."/>
            <person name="Park H.-J."/>
            <person name="Ramirez L."/>
            <person name="Alfaro M."/>
            <person name="Sun H."/>
            <person name="Tritt A."/>
            <person name="Yoshinaga Y."/>
            <person name="Zwiers L.-H."/>
            <person name="Turgeon B."/>
            <person name="Goodwin S."/>
            <person name="Spatafora J."/>
            <person name="Crous P."/>
            <person name="Grigoriev I."/>
        </authorList>
    </citation>
    <scope>NUCLEOTIDE SEQUENCE</scope>
    <source>
        <strain evidence="2">CBS 121739</strain>
    </source>
</reference>
<dbReference type="OrthoDB" id="5407894at2759"/>
<evidence type="ECO:0000256" key="1">
    <source>
        <dbReference type="SAM" id="MobiDB-lite"/>
    </source>
</evidence>
<gene>
    <name evidence="2" type="ORF">EJ05DRAFT_490155</name>
</gene>
<dbReference type="RefSeq" id="XP_033595914.1">
    <property type="nucleotide sequence ID" value="XM_033745853.1"/>
</dbReference>
<accession>A0A6A6VTB9</accession>
<dbReference type="Proteomes" id="UP000799437">
    <property type="component" value="Unassembled WGS sequence"/>
</dbReference>
<dbReference type="EMBL" id="ML996584">
    <property type="protein sequence ID" value="KAF2753463.1"/>
    <property type="molecule type" value="Genomic_DNA"/>
</dbReference>